<feature type="region of interest" description="Disordered" evidence="1">
    <location>
        <begin position="489"/>
        <end position="515"/>
    </location>
</feature>
<dbReference type="AlphaFoldDB" id="A0AAV7K2C0"/>
<feature type="compositionally biased region" description="Polar residues" evidence="1">
    <location>
        <begin position="889"/>
        <end position="903"/>
    </location>
</feature>
<feature type="region of interest" description="Disordered" evidence="1">
    <location>
        <begin position="653"/>
        <end position="782"/>
    </location>
</feature>
<evidence type="ECO:0000256" key="1">
    <source>
        <dbReference type="SAM" id="MobiDB-lite"/>
    </source>
</evidence>
<feature type="compositionally biased region" description="Polar residues" evidence="1">
    <location>
        <begin position="131"/>
        <end position="141"/>
    </location>
</feature>
<keyword evidence="3" id="KW-1185">Reference proteome</keyword>
<gene>
    <name evidence="2" type="ORF">LOD99_2799</name>
</gene>
<feature type="compositionally biased region" description="Acidic residues" evidence="1">
    <location>
        <begin position="257"/>
        <end position="272"/>
    </location>
</feature>
<feature type="compositionally biased region" description="Basic and acidic residues" evidence="1">
    <location>
        <begin position="917"/>
        <end position="926"/>
    </location>
</feature>
<accession>A0AAV7K2C0</accession>
<feature type="region of interest" description="Disordered" evidence="1">
    <location>
        <begin position="254"/>
        <end position="275"/>
    </location>
</feature>
<feature type="region of interest" description="Disordered" evidence="1">
    <location>
        <begin position="121"/>
        <end position="158"/>
    </location>
</feature>
<evidence type="ECO:0000313" key="3">
    <source>
        <dbReference type="Proteomes" id="UP001165289"/>
    </source>
</evidence>
<dbReference type="Proteomes" id="UP001165289">
    <property type="component" value="Unassembled WGS sequence"/>
</dbReference>
<feature type="compositionally biased region" description="Polar residues" evidence="1">
    <location>
        <begin position="696"/>
        <end position="722"/>
    </location>
</feature>
<reference evidence="2 3" key="1">
    <citation type="journal article" date="2023" name="BMC Biol.">
        <title>The compact genome of the sponge Oopsacas minuta (Hexactinellida) is lacking key metazoan core genes.</title>
        <authorList>
            <person name="Santini S."/>
            <person name="Schenkelaars Q."/>
            <person name="Jourda C."/>
            <person name="Duchesne M."/>
            <person name="Belahbib H."/>
            <person name="Rocher C."/>
            <person name="Selva M."/>
            <person name="Riesgo A."/>
            <person name="Vervoort M."/>
            <person name="Leys S.P."/>
            <person name="Kodjabachian L."/>
            <person name="Le Bivic A."/>
            <person name="Borchiellini C."/>
            <person name="Claverie J.M."/>
            <person name="Renard E."/>
        </authorList>
    </citation>
    <scope>NUCLEOTIDE SEQUENCE [LARGE SCALE GENOMIC DNA]</scope>
    <source>
        <strain evidence="2">SPO-2</strain>
    </source>
</reference>
<feature type="compositionally biased region" description="Polar residues" evidence="1">
    <location>
        <begin position="936"/>
        <end position="961"/>
    </location>
</feature>
<evidence type="ECO:0000313" key="2">
    <source>
        <dbReference type="EMBL" id="KAI6654920.1"/>
    </source>
</evidence>
<comment type="caution">
    <text evidence="2">The sequence shown here is derived from an EMBL/GenBank/DDBJ whole genome shotgun (WGS) entry which is preliminary data.</text>
</comment>
<feature type="region of interest" description="Disordered" evidence="1">
    <location>
        <begin position="1056"/>
        <end position="1142"/>
    </location>
</feature>
<name>A0AAV7K2C0_9METZ</name>
<protein>
    <submittedName>
        <fullName evidence="2">Uncharacterized protein</fullName>
    </submittedName>
</protein>
<feature type="region of interest" description="Disordered" evidence="1">
    <location>
        <begin position="1"/>
        <end position="21"/>
    </location>
</feature>
<sequence>MKSECSHCGTNKTRKCPHHTQEYKHSPNSYYTHTPSYHRTATLPSHNLHMSSPPVIIQHTPIPCSYIQSCHECVPAPQLHHCHQQHQCSPCHMHKEESRFNQEFESLKDFIREEIRSGWTKSPRSRRAKPYSSSREYTVSETDSEDPYLLSGQSKGTYPSKSYKLWKNQDTESTHSLAATHSLQSKRSEVSSILEDELFMKLVSNPAKYSYELQEIAKLLTSPPASRASSTSSRQTLRTIKHLVRDAICSYSTSELESSDTNEEGPLTEESEGNLSRLEYVSSRTIYKARKAKEMKSEVTITPKPSILKTSSRLIDQGIDPCISLTGLKRVNFSSETINIDDGQPTQLNNIPDDYVVVGEDEISLAGQEIREAEQTTANNIQESQSANSKIELAVKSSAHLAYPYDQYMAGELADPYTIVQNEDQSVSASCSRASQRGRADAASRILSELGMESDTNIKLSYSHSLELKASLHSIPSYVSEAESRNSIGIRPNRPALESNTGVADDTHPSRLLSNSRASLKEVVPQREGEDELEIEKRANSQGITTRNVETICDDEMTDSVNIEPVQPPRRRNSLTLREYDSRRKSMTQFSRISLVSKPSFQVNEQQEQALSEEVVSVNQPVEKTEKQTSKSSLASRIFSSFTSLVSLKPSASKSSVIEQGSNKSIHSDVSNMSLSSKTADSVSRTGPKQEDIQKAASSVSRTTSKQEYIHKASSSVSNIASKQDEIQKASSSVSRTASKREDIQKAASSVGRTASKQEDISAMQDELTSANTDNSSPQCECTDCPDPTECTDCTHTAPTPEQTNTGSRVDPILSSEAPVKIVLSPEVVARVEENEADMGVVMTFSEEWKIICTKDCPSGVEETTITDWRDHDVETDPLAVSESAPTLCASSEIKSQDLQTGRKSLDSIELDTTELSSKDNIKSEETTPPTEESSATQQQLDTSSNKGETIVTQDNHTTSPIVIEDSPAGVSSLKGEEIPSEATVEEKELLVNTYDEQNVPYISTDIVSNETADKEDILQKINTPDDIVESKDGISSLTDNIEVVTDPVEANEAIEVIDNSHDNPPGNTEINEKIKPSNSGEDESISTNTNIFNEHTADNMTEGEITEKESNYLSQNETEDKLTNPDHSSPNTSLPPETNQA</sequence>
<feature type="compositionally biased region" description="Polar residues" evidence="1">
    <location>
        <begin position="1126"/>
        <end position="1142"/>
    </location>
</feature>
<feature type="compositionally biased region" description="Polar residues" evidence="1">
    <location>
        <begin position="653"/>
        <end position="687"/>
    </location>
</feature>
<dbReference type="EMBL" id="JAKMXF010000221">
    <property type="protein sequence ID" value="KAI6654920.1"/>
    <property type="molecule type" value="Genomic_DNA"/>
</dbReference>
<feature type="region of interest" description="Disordered" evidence="1">
    <location>
        <begin position="880"/>
        <end position="982"/>
    </location>
</feature>
<feature type="compositionally biased region" description="Polar residues" evidence="1">
    <location>
        <begin position="767"/>
        <end position="780"/>
    </location>
</feature>
<proteinExistence type="predicted"/>
<organism evidence="2 3">
    <name type="scientific">Oopsacas minuta</name>
    <dbReference type="NCBI Taxonomy" id="111878"/>
    <lineage>
        <taxon>Eukaryota</taxon>
        <taxon>Metazoa</taxon>
        <taxon>Porifera</taxon>
        <taxon>Hexactinellida</taxon>
        <taxon>Hexasterophora</taxon>
        <taxon>Lyssacinosida</taxon>
        <taxon>Leucopsacidae</taxon>
        <taxon>Oopsacas</taxon>
    </lineage>
</organism>